<proteinExistence type="predicted"/>
<keyword evidence="3" id="KW-0808">Transferase</keyword>
<dbReference type="GO" id="GO:0016757">
    <property type="term" value="F:glycosyltransferase activity"/>
    <property type="evidence" value="ECO:0007669"/>
    <property type="project" value="InterPro"/>
</dbReference>
<dbReference type="Pfam" id="PF13439">
    <property type="entry name" value="Glyco_transf_4"/>
    <property type="match status" value="1"/>
</dbReference>
<feature type="domain" description="Glycosyltransferase subfamily 4-like N-terminal" evidence="2">
    <location>
        <begin position="25"/>
        <end position="176"/>
    </location>
</feature>
<gene>
    <name evidence="3" type="ORF">SAMN05216366_10572</name>
</gene>
<dbReference type="Proteomes" id="UP000182412">
    <property type="component" value="Unassembled WGS sequence"/>
</dbReference>
<evidence type="ECO:0000259" key="2">
    <source>
        <dbReference type="Pfam" id="PF13439"/>
    </source>
</evidence>
<feature type="domain" description="Glycosyl transferase family 1" evidence="1">
    <location>
        <begin position="187"/>
        <end position="350"/>
    </location>
</feature>
<dbReference type="Pfam" id="PF00534">
    <property type="entry name" value="Glycos_transf_1"/>
    <property type="match status" value="1"/>
</dbReference>
<accession>A0A1H0PJH5</accession>
<sequence length="384" mass="43664">MNIGLFIKDFAVGKKFSKDGRPTKSGAEFHGENHALQLIKRGHKVTIMAKKRYWFTQARETIKGIDLVRLHAPFRWLEIIIRLLTTHRHLDAFYIIGTPKFAVWVILYAKLMKKPVTLALTAKAEIFRTEDSWRNKILASCNNYVATTHEIRDGYIAQAHVPAEKVTVLAHGVDMKKYTPLLPERRNELRLENNLAADTDVLLFCARIVENKGIATLLQVWPIVHAKRPKAKLFVVGGGQTELITQLKQMAEETDRSVVVTGEVEAPQVYYQMADIYIFPSWHEALPTSLIEAMASGLVPVTSDIGGCDDLAFDGQTGYRVPVKDAQAYAEKIIYLFDHPEERQQLRANAMALVRRLCDYDYVIDKLYEIIANPDIEGKDYLRP</sequence>
<name>A0A1H0PJH5_SELRU</name>
<dbReference type="RefSeq" id="WP_074571578.1">
    <property type="nucleotide sequence ID" value="NZ_FNJQ01000005.1"/>
</dbReference>
<dbReference type="InterPro" id="IPR028098">
    <property type="entry name" value="Glyco_trans_4-like_N"/>
</dbReference>
<dbReference type="AlphaFoldDB" id="A0A1H0PJH5"/>
<dbReference type="Gene3D" id="3.40.50.2000">
    <property type="entry name" value="Glycogen Phosphorylase B"/>
    <property type="match status" value="2"/>
</dbReference>
<dbReference type="InterPro" id="IPR001296">
    <property type="entry name" value="Glyco_trans_1"/>
</dbReference>
<protein>
    <submittedName>
        <fullName evidence="3">Glycosyltransferase involved in cell wall bisynthesis</fullName>
    </submittedName>
</protein>
<evidence type="ECO:0000313" key="4">
    <source>
        <dbReference type="Proteomes" id="UP000182412"/>
    </source>
</evidence>
<evidence type="ECO:0000313" key="3">
    <source>
        <dbReference type="EMBL" id="SDP05272.1"/>
    </source>
</evidence>
<dbReference type="CDD" id="cd03801">
    <property type="entry name" value="GT4_PimA-like"/>
    <property type="match status" value="1"/>
</dbReference>
<dbReference type="EMBL" id="FNJQ01000005">
    <property type="protein sequence ID" value="SDP05272.1"/>
    <property type="molecule type" value="Genomic_DNA"/>
</dbReference>
<dbReference type="OrthoDB" id="9804196at2"/>
<dbReference type="SUPFAM" id="SSF53756">
    <property type="entry name" value="UDP-Glycosyltransferase/glycogen phosphorylase"/>
    <property type="match status" value="1"/>
</dbReference>
<dbReference type="PANTHER" id="PTHR12526">
    <property type="entry name" value="GLYCOSYLTRANSFERASE"/>
    <property type="match status" value="1"/>
</dbReference>
<reference evidence="3 4" key="1">
    <citation type="submission" date="2016-10" db="EMBL/GenBank/DDBJ databases">
        <authorList>
            <person name="de Groot N.N."/>
        </authorList>
    </citation>
    <scope>NUCLEOTIDE SEQUENCE [LARGE SCALE GENOMIC DNA]</scope>
    <source>
        <strain evidence="3 4">S137</strain>
    </source>
</reference>
<organism evidence="3 4">
    <name type="scientific">Selenomonas ruminantium</name>
    <dbReference type="NCBI Taxonomy" id="971"/>
    <lineage>
        <taxon>Bacteria</taxon>
        <taxon>Bacillati</taxon>
        <taxon>Bacillota</taxon>
        <taxon>Negativicutes</taxon>
        <taxon>Selenomonadales</taxon>
        <taxon>Selenomonadaceae</taxon>
        <taxon>Selenomonas</taxon>
    </lineage>
</organism>
<evidence type="ECO:0000259" key="1">
    <source>
        <dbReference type="Pfam" id="PF00534"/>
    </source>
</evidence>